<gene>
    <name evidence="1" type="ORF">NCGR_LOCUS43798</name>
</gene>
<dbReference type="AlphaFoldDB" id="A0A811QMK5"/>
<protein>
    <submittedName>
        <fullName evidence="1">Uncharacterized protein</fullName>
    </submittedName>
</protein>
<name>A0A811QMK5_9POAL</name>
<sequence>MATKNTRRDVLQKYSDYVSPNPSHTLHEDTQHLALASTQITAEFSVPIPPCLRVQMNEVVSFFGGGDRKLF</sequence>
<comment type="caution">
    <text evidence="1">The sequence shown here is derived from an EMBL/GenBank/DDBJ whole genome shotgun (WGS) entry which is preliminary data.</text>
</comment>
<reference evidence="1" key="1">
    <citation type="submission" date="2020-10" db="EMBL/GenBank/DDBJ databases">
        <authorList>
            <person name="Han B."/>
            <person name="Lu T."/>
            <person name="Zhao Q."/>
            <person name="Huang X."/>
            <person name="Zhao Y."/>
        </authorList>
    </citation>
    <scope>NUCLEOTIDE SEQUENCE</scope>
</reference>
<accession>A0A811QMK5</accession>
<dbReference type="EMBL" id="CAJGYO010000011">
    <property type="protein sequence ID" value="CAD6260364.1"/>
    <property type="molecule type" value="Genomic_DNA"/>
</dbReference>
<dbReference type="Proteomes" id="UP000604825">
    <property type="component" value="Unassembled WGS sequence"/>
</dbReference>
<keyword evidence="2" id="KW-1185">Reference proteome</keyword>
<organism evidence="1 2">
    <name type="scientific">Miscanthus lutarioriparius</name>
    <dbReference type="NCBI Taxonomy" id="422564"/>
    <lineage>
        <taxon>Eukaryota</taxon>
        <taxon>Viridiplantae</taxon>
        <taxon>Streptophyta</taxon>
        <taxon>Embryophyta</taxon>
        <taxon>Tracheophyta</taxon>
        <taxon>Spermatophyta</taxon>
        <taxon>Magnoliopsida</taxon>
        <taxon>Liliopsida</taxon>
        <taxon>Poales</taxon>
        <taxon>Poaceae</taxon>
        <taxon>PACMAD clade</taxon>
        <taxon>Panicoideae</taxon>
        <taxon>Andropogonodae</taxon>
        <taxon>Andropogoneae</taxon>
        <taxon>Saccharinae</taxon>
        <taxon>Miscanthus</taxon>
    </lineage>
</organism>
<proteinExistence type="predicted"/>
<evidence type="ECO:0000313" key="2">
    <source>
        <dbReference type="Proteomes" id="UP000604825"/>
    </source>
</evidence>
<evidence type="ECO:0000313" key="1">
    <source>
        <dbReference type="EMBL" id="CAD6260364.1"/>
    </source>
</evidence>